<gene>
    <name evidence="2" type="ORF">UFOVP708_30</name>
</gene>
<feature type="transmembrane region" description="Helical" evidence="1">
    <location>
        <begin position="6"/>
        <end position="26"/>
    </location>
</feature>
<sequence>MTERHLAMLAISAIAIAISGYVAVISESKADRGAMACVAILAAYVFGITLNSFRSLT</sequence>
<keyword evidence="1" id="KW-1133">Transmembrane helix</keyword>
<name>A0A6J5NNY8_9CAUD</name>
<keyword evidence="1" id="KW-0472">Membrane</keyword>
<evidence type="ECO:0000256" key="1">
    <source>
        <dbReference type="SAM" id="Phobius"/>
    </source>
</evidence>
<reference evidence="2" key="1">
    <citation type="submission" date="2020-04" db="EMBL/GenBank/DDBJ databases">
        <authorList>
            <person name="Chiriac C."/>
            <person name="Salcher M."/>
            <person name="Ghai R."/>
            <person name="Kavagutti S V."/>
        </authorList>
    </citation>
    <scope>NUCLEOTIDE SEQUENCE</scope>
</reference>
<keyword evidence="1" id="KW-0812">Transmembrane</keyword>
<protein>
    <submittedName>
        <fullName evidence="2">Uncharacterized protein</fullName>
    </submittedName>
</protein>
<feature type="transmembrane region" description="Helical" evidence="1">
    <location>
        <begin position="33"/>
        <end position="53"/>
    </location>
</feature>
<proteinExistence type="predicted"/>
<evidence type="ECO:0000313" key="2">
    <source>
        <dbReference type="EMBL" id="CAB4158875.1"/>
    </source>
</evidence>
<dbReference type="EMBL" id="LR796683">
    <property type="protein sequence ID" value="CAB4158875.1"/>
    <property type="molecule type" value="Genomic_DNA"/>
</dbReference>
<organism evidence="2">
    <name type="scientific">uncultured Caudovirales phage</name>
    <dbReference type="NCBI Taxonomy" id="2100421"/>
    <lineage>
        <taxon>Viruses</taxon>
        <taxon>Duplodnaviria</taxon>
        <taxon>Heunggongvirae</taxon>
        <taxon>Uroviricota</taxon>
        <taxon>Caudoviricetes</taxon>
        <taxon>Peduoviridae</taxon>
        <taxon>Maltschvirus</taxon>
        <taxon>Maltschvirus maltsch</taxon>
    </lineage>
</organism>
<accession>A0A6J5NNY8</accession>